<keyword evidence="3" id="KW-1185">Reference proteome</keyword>
<protein>
    <submittedName>
        <fullName evidence="2">Uncharacterized protein</fullName>
    </submittedName>
</protein>
<gene>
    <name evidence="2" type="ORF">GSLYS_00006085001</name>
</gene>
<evidence type="ECO:0000256" key="1">
    <source>
        <dbReference type="SAM" id="SignalP"/>
    </source>
</evidence>
<sequence>MMLRLLTVLAAFLATIETASIVKRAPGDCYVNGYTFKDGQPFKISGFPPCIEYFCRSGQFNLIKEGCGTDNNTVCHDVNSTWVKQCRTWTCSKSFKDGYTYYSTSIIATKCPDDNGACFEPGDVFTLTIKNTTYSNCSCTTTPNSTVYTTCYTTATTG</sequence>
<accession>A0AAV2HDX7</accession>
<feature type="chain" id="PRO_5043841958" evidence="1">
    <location>
        <begin position="19"/>
        <end position="158"/>
    </location>
</feature>
<keyword evidence="1" id="KW-0732">Signal</keyword>
<reference evidence="2 3" key="1">
    <citation type="submission" date="2024-04" db="EMBL/GenBank/DDBJ databases">
        <authorList>
            <consortium name="Genoscope - CEA"/>
            <person name="William W."/>
        </authorList>
    </citation>
    <scope>NUCLEOTIDE SEQUENCE [LARGE SCALE GENOMIC DNA]</scope>
</reference>
<dbReference type="EMBL" id="CAXITT010000103">
    <property type="protein sequence ID" value="CAL1532006.1"/>
    <property type="molecule type" value="Genomic_DNA"/>
</dbReference>
<proteinExistence type="predicted"/>
<dbReference type="AlphaFoldDB" id="A0AAV2HDX7"/>
<evidence type="ECO:0000313" key="3">
    <source>
        <dbReference type="Proteomes" id="UP001497497"/>
    </source>
</evidence>
<organism evidence="2 3">
    <name type="scientific">Lymnaea stagnalis</name>
    <name type="common">Great pond snail</name>
    <name type="synonym">Helix stagnalis</name>
    <dbReference type="NCBI Taxonomy" id="6523"/>
    <lineage>
        <taxon>Eukaryota</taxon>
        <taxon>Metazoa</taxon>
        <taxon>Spiralia</taxon>
        <taxon>Lophotrochozoa</taxon>
        <taxon>Mollusca</taxon>
        <taxon>Gastropoda</taxon>
        <taxon>Heterobranchia</taxon>
        <taxon>Euthyneura</taxon>
        <taxon>Panpulmonata</taxon>
        <taxon>Hygrophila</taxon>
        <taxon>Lymnaeoidea</taxon>
        <taxon>Lymnaeidae</taxon>
        <taxon>Lymnaea</taxon>
    </lineage>
</organism>
<evidence type="ECO:0000313" key="2">
    <source>
        <dbReference type="EMBL" id="CAL1532006.1"/>
    </source>
</evidence>
<name>A0AAV2HDX7_LYMST</name>
<feature type="signal peptide" evidence="1">
    <location>
        <begin position="1"/>
        <end position="18"/>
    </location>
</feature>
<dbReference type="Proteomes" id="UP001497497">
    <property type="component" value="Unassembled WGS sequence"/>
</dbReference>
<comment type="caution">
    <text evidence="2">The sequence shown here is derived from an EMBL/GenBank/DDBJ whole genome shotgun (WGS) entry which is preliminary data.</text>
</comment>